<keyword evidence="8" id="KW-0804">Transcription</keyword>
<feature type="domain" description="PAS" evidence="11">
    <location>
        <begin position="265"/>
        <end position="320"/>
    </location>
</feature>
<evidence type="ECO:0000313" key="13">
    <source>
        <dbReference type="EMBL" id="CAF98568.1"/>
    </source>
</evidence>
<keyword evidence="6" id="KW-0805">Transcription regulation</keyword>
<feature type="compositionally biased region" description="Gly residues" evidence="10">
    <location>
        <begin position="470"/>
        <end position="479"/>
    </location>
</feature>
<gene>
    <name evidence="13" type="ORF">GSTENG00016315001</name>
</gene>
<evidence type="ECO:0000256" key="10">
    <source>
        <dbReference type="SAM" id="MobiDB-lite"/>
    </source>
</evidence>
<dbReference type="PRINTS" id="PR00785">
    <property type="entry name" value="NCTRNSLOCATR"/>
</dbReference>
<dbReference type="CDD" id="cd00130">
    <property type="entry name" value="PAS"/>
    <property type="match status" value="2"/>
</dbReference>
<evidence type="ECO:0000256" key="9">
    <source>
        <dbReference type="ARBA" id="ARBA00023242"/>
    </source>
</evidence>
<dbReference type="InterPro" id="IPR001610">
    <property type="entry name" value="PAC"/>
</dbReference>
<dbReference type="GO" id="GO:0005737">
    <property type="term" value="C:cytoplasm"/>
    <property type="evidence" value="ECO:0007669"/>
    <property type="project" value="InterPro"/>
</dbReference>
<dbReference type="Pfam" id="PF00989">
    <property type="entry name" value="PAS"/>
    <property type="match status" value="1"/>
</dbReference>
<dbReference type="InterPro" id="IPR011598">
    <property type="entry name" value="bHLH_dom"/>
</dbReference>
<evidence type="ECO:0000256" key="5">
    <source>
        <dbReference type="ARBA" id="ARBA00022902"/>
    </source>
</evidence>
<feature type="compositionally biased region" description="Polar residues" evidence="10">
    <location>
        <begin position="419"/>
        <end position="430"/>
    </location>
</feature>
<sequence>MKEKCKNAAKTRREKENGEFYELAKLLPLPAAITSQLDKASIIRLTSSYLKMRAFFPRGLGDGWGHSTRYGPLDTMTKDLGSHLLQTLDGFVFVVASDGKIMYISETASVHLGLSQVELTGNSIFEYIHPSDHDEMTAVLSLCQPAHQHLSQEYEAERSFFLRMKCVLAKRNAGLTCGGYKVSGGYGVFWNRATTLGGLWDACRRAAACLRAQVIHCSGYLKVRHCMLDLALYESCYQTAGLVAVGHSLPPSGVTEIKLFSNMFMFRASLDFKLIFLDTRVAELTGFEPQDLIEKTLYHHVHACDIFHLRYAHHLLLVKGQVTTKYYRMLSKHGGWVWVQSYATIVHNSRSSRPHCIVSVNYVLSATECKELQLSGDQSPASEAGRAFTSAQEPPRQFRGKGARMRTKARAAPYPEAGSRSQSDHLSVSPQLDLWKEGPAPCGPAQTHGYRHKQQRPADAPAPPDPGLGRQIGDGGGQAGLNISSSAAAGKYAGPALAADCRHPDGIRPPSSSCGNQHFEEGAYGGCRSLRSKEPGPCSRFHGSNGGAGPHGDQALACSWFTGLVLGKDERGGFRGSTGQHVPVQVVLEQKKGPPCRYPAEGYAPPSDGCRKHGAVLELEKRAAQEQRGLFRGVGLGVELATPSPYVSLNFHHVLGKRGSFKVGPLSAGAEADEGPGGGSACYASDGPSWESHRDFPSYIGTSVIITNRR</sequence>
<dbReference type="GO" id="GO:0007399">
    <property type="term" value="P:nervous system development"/>
    <property type="evidence" value="ECO:0007669"/>
    <property type="project" value="UniProtKB-KW"/>
</dbReference>
<feature type="domain" description="BHLH" evidence="12">
    <location>
        <begin position="1"/>
        <end position="53"/>
    </location>
</feature>
<evidence type="ECO:0000256" key="4">
    <source>
        <dbReference type="ARBA" id="ARBA00022782"/>
    </source>
</evidence>
<keyword evidence="3" id="KW-0677">Repeat</keyword>
<proteinExistence type="predicted"/>
<evidence type="ECO:0000259" key="12">
    <source>
        <dbReference type="PROSITE" id="PS50888"/>
    </source>
</evidence>
<keyword evidence="7" id="KW-0238">DNA-binding</keyword>
<dbReference type="GO" id="GO:0046983">
    <property type="term" value="F:protein dimerization activity"/>
    <property type="evidence" value="ECO:0007669"/>
    <property type="project" value="InterPro"/>
</dbReference>
<evidence type="ECO:0000256" key="2">
    <source>
        <dbReference type="ARBA" id="ARBA00022473"/>
    </source>
</evidence>
<dbReference type="GO" id="GO:0030154">
    <property type="term" value="P:cell differentiation"/>
    <property type="evidence" value="ECO:0007669"/>
    <property type="project" value="UniProtKB-KW"/>
</dbReference>
<keyword evidence="9" id="KW-0539">Nucleus</keyword>
<dbReference type="Gene3D" id="4.10.280.10">
    <property type="entry name" value="Helix-loop-helix DNA-binding domain"/>
    <property type="match status" value="1"/>
</dbReference>
<dbReference type="InterPro" id="IPR001067">
    <property type="entry name" value="Nuc_translocat"/>
</dbReference>
<evidence type="ECO:0000256" key="1">
    <source>
        <dbReference type="ARBA" id="ARBA00004123"/>
    </source>
</evidence>
<dbReference type="InterPro" id="IPR035965">
    <property type="entry name" value="PAS-like_dom_sf"/>
</dbReference>
<dbReference type="PROSITE" id="PS50888">
    <property type="entry name" value="BHLH"/>
    <property type="match status" value="1"/>
</dbReference>
<dbReference type="InterPro" id="IPR013767">
    <property type="entry name" value="PAS_fold"/>
</dbReference>
<dbReference type="PANTHER" id="PTHR23043">
    <property type="entry name" value="HYPOXIA-INDUCIBLE FACTOR 1 ALPHA"/>
    <property type="match status" value="1"/>
</dbReference>
<dbReference type="NCBIfam" id="TIGR00229">
    <property type="entry name" value="sensory_box"/>
    <property type="match status" value="1"/>
</dbReference>
<dbReference type="SMART" id="SM00091">
    <property type="entry name" value="PAS"/>
    <property type="match status" value="2"/>
</dbReference>
<dbReference type="InterPro" id="IPR013655">
    <property type="entry name" value="PAS_fold_3"/>
</dbReference>
<dbReference type="FunFam" id="3.30.450.20:FF:000047">
    <property type="entry name" value="SIM bHLH transcription factor 2"/>
    <property type="match status" value="1"/>
</dbReference>
<keyword evidence="5" id="KW-0524">Neurogenesis</keyword>
<keyword evidence="2" id="KW-0217">Developmental protein</keyword>
<dbReference type="OrthoDB" id="6021714at2759"/>
<dbReference type="SMART" id="SM00353">
    <property type="entry name" value="HLH"/>
    <property type="match status" value="1"/>
</dbReference>
<evidence type="ECO:0000256" key="7">
    <source>
        <dbReference type="ARBA" id="ARBA00023125"/>
    </source>
</evidence>
<comment type="subcellular location">
    <subcellularLocation>
        <location evidence="1">Nucleus</location>
    </subcellularLocation>
</comment>
<dbReference type="SMART" id="SM00086">
    <property type="entry name" value="PAC"/>
    <property type="match status" value="1"/>
</dbReference>
<dbReference type="InterPro" id="IPR036638">
    <property type="entry name" value="HLH_DNA-bd_sf"/>
</dbReference>
<dbReference type="EMBL" id="CAAE01014557">
    <property type="protein sequence ID" value="CAF98568.1"/>
    <property type="molecule type" value="Genomic_DNA"/>
</dbReference>
<dbReference type="FunFam" id="4.10.280.10:FF:000007">
    <property type="entry name" value="single-minded homolog 1 isoform X1"/>
    <property type="match status" value="1"/>
</dbReference>
<dbReference type="Pfam" id="PF08447">
    <property type="entry name" value="PAS_3"/>
    <property type="match status" value="1"/>
</dbReference>
<keyword evidence="4" id="KW-0221">Differentiation</keyword>
<protein>
    <submittedName>
        <fullName evidence="13">Chromosome 7 SCAF14557, whole genome shotgun sequence</fullName>
    </submittedName>
</protein>
<evidence type="ECO:0000256" key="3">
    <source>
        <dbReference type="ARBA" id="ARBA00022737"/>
    </source>
</evidence>
<dbReference type="PROSITE" id="PS50112">
    <property type="entry name" value="PAS"/>
    <property type="match status" value="2"/>
</dbReference>
<dbReference type="SUPFAM" id="SSF55785">
    <property type="entry name" value="PYP-like sensor domain (PAS domain)"/>
    <property type="match status" value="2"/>
</dbReference>
<evidence type="ECO:0000259" key="11">
    <source>
        <dbReference type="PROSITE" id="PS50112"/>
    </source>
</evidence>
<reference evidence="13" key="2">
    <citation type="submission" date="2004-02" db="EMBL/GenBank/DDBJ databases">
        <authorList>
            <consortium name="Genoscope"/>
            <consortium name="Whitehead Institute Centre for Genome Research"/>
        </authorList>
    </citation>
    <scope>NUCLEOTIDE SEQUENCE</scope>
</reference>
<dbReference type="PANTHER" id="PTHR23043:SF19">
    <property type="entry name" value="SINGLE-MINDED HOMOLOG 2"/>
    <property type="match status" value="1"/>
</dbReference>
<dbReference type="GO" id="GO:0005634">
    <property type="term" value="C:nucleus"/>
    <property type="evidence" value="ECO:0007669"/>
    <property type="project" value="UniProtKB-SubCell"/>
</dbReference>
<name>Q4SLB4_TETNG</name>
<organism evidence="13">
    <name type="scientific">Tetraodon nigroviridis</name>
    <name type="common">Spotted green pufferfish</name>
    <name type="synonym">Chelonodon nigroviridis</name>
    <dbReference type="NCBI Taxonomy" id="99883"/>
    <lineage>
        <taxon>Eukaryota</taxon>
        <taxon>Metazoa</taxon>
        <taxon>Chordata</taxon>
        <taxon>Craniata</taxon>
        <taxon>Vertebrata</taxon>
        <taxon>Euteleostomi</taxon>
        <taxon>Actinopterygii</taxon>
        <taxon>Neopterygii</taxon>
        <taxon>Teleostei</taxon>
        <taxon>Neoteleostei</taxon>
        <taxon>Acanthomorphata</taxon>
        <taxon>Eupercaria</taxon>
        <taxon>Tetraodontiformes</taxon>
        <taxon>Tetradontoidea</taxon>
        <taxon>Tetraodontidae</taxon>
        <taxon>Tetraodon</taxon>
    </lineage>
</organism>
<dbReference type="GO" id="GO:0000977">
    <property type="term" value="F:RNA polymerase II transcription regulatory region sequence-specific DNA binding"/>
    <property type="evidence" value="ECO:0007669"/>
    <property type="project" value="TreeGrafter"/>
</dbReference>
<dbReference type="InterPro" id="IPR000014">
    <property type="entry name" value="PAS"/>
</dbReference>
<dbReference type="SUPFAM" id="SSF47459">
    <property type="entry name" value="HLH, helix-loop-helix DNA-binding domain"/>
    <property type="match status" value="1"/>
</dbReference>
<feature type="domain" description="PAS" evidence="11">
    <location>
        <begin position="77"/>
        <end position="140"/>
    </location>
</feature>
<feature type="compositionally biased region" description="Basic residues" evidence="10">
    <location>
        <begin position="398"/>
        <end position="409"/>
    </location>
</feature>
<reference evidence="13" key="1">
    <citation type="journal article" date="2004" name="Nature">
        <title>Genome duplication in the teleost fish Tetraodon nigroviridis reveals the early vertebrate proto-karyotype.</title>
        <authorList>
            <person name="Jaillon O."/>
            <person name="Aury J.-M."/>
            <person name="Brunet F."/>
            <person name="Petit J.-L."/>
            <person name="Stange-Thomann N."/>
            <person name="Mauceli E."/>
            <person name="Bouneau L."/>
            <person name="Fischer C."/>
            <person name="Ozouf-Costaz C."/>
            <person name="Bernot A."/>
            <person name="Nicaud S."/>
            <person name="Jaffe D."/>
            <person name="Fisher S."/>
            <person name="Lutfalla G."/>
            <person name="Dossat C."/>
            <person name="Segurens B."/>
            <person name="Dasilva C."/>
            <person name="Salanoubat M."/>
            <person name="Levy M."/>
            <person name="Boudet N."/>
            <person name="Castellano S."/>
            <person name="Anthouard V."/>
            <person name="Jubin C."/>
            <person name="Castelli V."/>
            <person name="Katinka M."/>
            <person name="Vacherie B."/>
            <person name="Biemont C."/>
            <person name="Skalli Z."/>
            <person name="Cattolico L."/>
            <person name="Poulain J."/>
            <person name="De Berardinis V."/>
            <person name="Cruaud C."/>
            <person name="Duprat S."/>
            <person name="Brottier P."/>
            <person name="Coutanceau J.-P."/>
            <person name="Gouzy J."/>
            <person name="Parra G."/>
            <person name="Lardier G."/>
            <person name="Chapple C."/>
            <person name="McKernan K.J."/>
            <person name="McEwan P."/>
            <person name="Bosak S."/>
            <person name="Kellis M."/>
            <person name="Volff J.-N."/>
            <person name="Guigo R."/>
            <person name="Zody M.C."/>
            <person name="Mesirov J."/>
            <person name="Lindblad-Toh K."/>
            <person name="Birren B."/>
            <person name="Nusbaum C."/>
            <person name="Kahn D."/>
            <person name="Robinson-Rechavi M."/>
            <person name="Laudet V."/>
            <person name="Schachter V."/>
            <person name="Quetier F."/>
            <person name="Saurin W."/>
            <person name="Scarpelli C."/>
            <person name="Wincker P."/>
            <person name="Lander E.S."/>
            <person name="Weissenbach J."/>
            <person name="Roest Crollius H."/>
        </authorList>
    </citation>
    <scope>NUCLEOTIDE SEQUENCE [LARGE SCALE GENOMIC DNA]</scope>
</reference>
<dbReference type="AlphaFoldDB" id="Q4SLB4"/>
<dbReference type="KEGG" id="tng:GSTEN00016315G001"/>
<evidence type="ECO:0000256" key="6">
    <source>
        <dbReference type="ARBA" id="ARBA00023015"/>
    </source>
</evidence>
<dbReference type="Gene3D" id="3.30.450.20">
    <property type="entry name" value="PAS domain"/>
    <property type="match status" value="2"/>
</dbReference>
<dbReference type="GO" id="GO:0000981">
    <property type="term" value="F:DNA-binding transcription factor activity, RNA polymerase II-specific"/>
    <property type="evidence" value="ECO:0007669"/>
    <property type="project" value="TreeGrafter"/>
</dbReference>
<dbReference type="Pfam" id="PF23171">
    <property type="entry name" value="bHLH_HIF1A"/>
    <property type="match status" value="1"/>
</dbReference>
<evidence type="ECO:0000256" key="8">
    <source>
        <dbReference type="ARBA" id="ARBA00023163"/>
    </source>
</evidence>
<feature type="region of interest" description="Disordered" evidence="10">
    <location>
        <begin position="375"/>
        <end position="482"/>
    </location>
</feature>
<dbReference type="GO" id="GO:0005667">
    <property type="term" value="C:transcription regulator complex"/>
    <property type="evidence" value="ECO:0007669"/>
    <property type="project" value="InterPro"/>
</dbReference>
<accession>Q4SLB4</accession>